<evidence type="ECO:0000313" key="1">
    <source>
        <dbReference type="EMBL" id="JAH59398.1"/>
    </source>
</evidence>
<organism evidence="1">
    <name type="scientific">Anguilla anguilla</name>
    <name type="common">European freshwater eel</name>
    <name type="synonym">Muraena anguilla</name>
    <dbReference type="NCBI Taxonomy" id="7936"/>
    <lineage>
        <taxon>Eukaryota</taxon>
        <taxon>Metazoa</taxon>
        <taxon>Chordata</taxon>
        <taxon>Craniata</taxon>
        <taxon>Vertebrata</taxon>
        <taxon>Euteleostomi</taxon>
        <taxon>Actinopterygii</taxon>
        <taxon>Neopterygii</taxon>
        <taxon>Teleostei</taxon>
        <taxon>Anguilliformes</taxon>
        <taxon>Anguillidae</taxon>
        <taxon>Anguilla</taxon>
    </lineage>
</organism>
<dbReference type="EMBL" id="GBXM01049179">
    <property type="protein sequence ID" value="JAH59398.1"/>
    <property type="molecule type" value="Transcribed_RNA"/>
</dbReference>
<protein>
    <submittedName>
        <fullName evidence="1">Uncharacterized protein</fullName>
    </submittedName>
</protein>
<reference evidence="1" key="1">
    <citation type="submission" date="2014-11" db="EMBL/GenBank/DDBJ databases">
        <authorList>
            <person name="Amaro Gonzalez C."/>
        </authorList>
    </citation>
    <scope>NUCLEOTIDE SEQUENCE</scope>
</reference>
<accession>A0A0E9U367</accession>
<dbReference type="AlphaFoldDB" id="A0A0E9U367"/>
<sequence length="26" mass="3086">MPEQILILHRLCKSAFPREGWEKCAE</sequence>
<name>A0A0E9U367_ANGAN</name>
<reference evidence="1" key="2">
    <citation type="journal article" date="2015" name="Fish Shellfish Immunol.">
        <title>Early steps in the European eel (Anguilla anguilla)-Vibrio vulnificus interaction in the gills: Role of the RtxA13 toxin.</title>
        <authorList>
            <person name="Callol A."/>
            <person name="Pajuelo D."/>
            <person name="Ebbesson L."/>
            <person name="Teles M."/>
            <person name="MacKenzie S."/>
            <person name="Amaro C."/>
        </authorList>
    </citation>
    <scope>NUCLEOTIDE SEQUENCE</scope>
</reference>
<proteinExistence type="predicted"/>